<gene>
    <name evidence="1" type="ORF">HF526_07970</name>
</gene>
<dbReference type="Proteomes" id="UP000820669">
    <property type="component" value="Unassembled WGS sequence"/>
</dbReference>
<dbReference type="EMBL" id="JAAXLA010000010">
    <property type="protein sequence ID" value="NMH97251.1"/>
    <property type="molecule type" value="Genomic_DNA"/>
</dbReference>
<evidence type="ECO:0008006" key="3">
    <source>
        <dbReference type="Google" id="ProtNLM"/>
    </source>
</evidence>
<reference evidence="1 2" key="1">
    <citation type="submission" date="2020-04" db="EMBL/GenBank/DDBJ databases">
        <authorList>
            <person name="Klaysubun C."/>
            <person name="Duangmal K."/>
            <person name="Lipun K."/>
        </authorList>
    </citation>
    <scope>NUCLEOTIDE SEQUENCE [LARGE SCALE GENOMIC DNA]</scope>
    <source>
        <strain evidence="1 2">K10HN5</strain>
    </source>
</reference>
<proteinExistence type="predicted"/>
<sequence>MHITVTRTGGFAGLRLQRSVDTAQRADASEWDELVKTARLDSVSRPKNKPDRFTYRVEVDGRTVTVAEPDLHGPLHTLVERVLHQE</sequence>
<evidence type="ECO:0000313" key="2">
    <source>
        <dbReference type="Proteomes" id="UP000820669"/>
    </source>
</evidence>
<protein>
    <recommendedName>
        <fullName evidence="3">Metalloprotease</fullName>
    </recommendedName>
</protein>
<dbReference type="Pfam" id="PF20242">
    <property type="entry name" value="Emfourin"/>
    <property type="match status" value="1"/>
</dbReference>
<accession>A0ABX1S6S3</accession>
<keyword evidence="2" id="KW-1185">Reference proteome</keyword>
<comment type="caution">
    <text evidence="1">The sequence shown here is derived from an EMBL/GenBank/DDBJ whole genome shotgun (WGS) entry which is preliminary data.</text>
</comment>
<organism evidence="1 2">
    <name type="scientific">Pseudonocardia acidicola</name>
    <dbReference type="NCBI Taxonomy" id="2724939"/>
    <lineage>
        <taxon>Bacteria</taxon>
        <taxon>Bacillati</taxon>
        <taxon>Actinomycetota</taxon>
        <taxon>Actinomycetes</taxon>
        <taxon>Pseudonocardiales</taxon>
        <taxon>Pseudonocardiaceae</taxon>
        <taxon>Pseudonocardia</taxon>
    </lineage>
</organism>
<dbReference type="InterPro" id="IPR049457">
    <property type="entry name" value="Emfourin"/>
</dbReference>
<name>A0ABX1S6S3_9PSEU</name>
<evidence type="ECO:0000313" key="1">
    <source>
        <dbReference type="EMBL" id="NMH97251.1"/>
    </source>
</evidence>